<accession>A0A3P3XNA3</accession>
<evidence type="ECO:0000256" key="1">
    <source>
        <dbReference type="SAM" id="SignalP"/>
    </source>
</evidence>
<evidence type="ECO:0000313" key="2">
    <source>
        <dbReference type="EMBL" id="SLM17735.1"/>
    </source>
</evidence>
<evidence type="ECO:0008006" key="3">
    <source>
        <dbReference type="Google" id="ProtNLM"/>
    </source>
</evidence>
<proteinExistence type="predicted"/>
<protein>
    <recommendedName>
        <fullName evidence="3">Porin</fullName>
    </recommendedName>
</protein>
<keyword evidence="1" id="KW-0732">Signal</keyword>
<feature type="chain" id="PRO_5018113829" description="Porin" evidence="1">
    <location>
        <begin position="35"/>
        <end position="472"/>
    </location>
</feature>
<reference evidence="2" key="1">
    <citation type="submission" date="2017-02" db="EMBL/GenBank/DDBJ databases">
        <authorList>
            <person name="Regsiter A."/>
            <person name="William W."/>
        </authorList>
    </citation>
    <scope>NUCLEOTIDE SEQUENCE</scope>
    <source>
        <strain evidence="2">BdmA 4</strain>
    </source>
</reference>
<organism evidence="2">
    <name type="scientific">uncultured spirochete</name>
    <dbReference type="NCBI Taxonomy" id="156406"/>
    <lineage>
        <taxon>Bacteria</taxon>
        <taxon>Pseudomonadati</taxon>
        <taxon>Spirochaetota</taxon>
        <taxon>Spirochaetia</taxon>
        <taxon>Spirochaetales</taxon>
        <taxon>environmental samples</taxon>
    </lineage>
</organism>
<dbReference type="EMBL" id="FWDO01000004">
    <property type="protein sequence ID" value="SLM17735.1"/>
    <property type="molecule type" value="Genomic_DNA"/>
</dbReference>
<dbReference type="AlphaFoldDB" id="A0A3P3XNA3"/>
<feature type="signal peptide" evidence="1">
    <location>
        <begin position="1"/>
        <end position="34"/>
    </location>
</feature>
<sequence>MPHGKGVKNMNVRSTRMSVFVSLFIVLAAFSVQAQDSGSDVNLDELFGGDMVENPENVPAPTQNPVTAALATEKVRIGGSFYGSLEAAATWQDLWGGGSDLFSADSTSLDTVLKSTIFFDARPNEDFRVYGSTKVAWSTLTGDSIAVPSIKVFELFSDFSLNDQVFFRFGKSTVKWGVGYFWSPADVINLEPIDVLDATAQREGPINFRVHIPVLGTQNNFYLYAILDEDNVDFSTTALAAKAEFLLGNYELGTGIYYRNETAERAMLTLTGPVGNFDIFGEAMLSRGSAKNFVTDIATTTPYTITTSTKTDHRNSIYFSASTGFMYSSPKDNFTAIGQYYYNGEGYSEADRKGLIADANTVIAALGATPTAAQYQQALAGLIYGSGRHYAALSVTQDEFLTKDTSISLLVLANLSDGSGFVRPSIAWQVVDNFKFSLSPTFIFGGADTEYSILAGGDTVSVSLGAIVSGSF</sequence>
<name>A0A3P3XNA3_9SPIR</name>
<gene>
    <name evidence="2" type="ORF">SPIRO4BDMA_40304</name>
</gene>